<dbReference type="AlphaFoldDB" id="A0A917V5H1"/>
<name>A0A917V5H1_9NOCA</name>
<proteinExistence type="predicted"/>
<evidence type="ECO:0000313" key="1">
    <source>
        <dbReference type="EMBL" id="GGK40541.1"/>
    </source>
</evidence>
<dbReference type="EMBL" id="BMMW01000001">
    <property type="protein sequence ID" value="GGK40541.1"/>
    <property type="molecule type" value="Genomic_DNA"/>
</dbReference>
<sequence length="136" mass="14626">MSWRDTTPQAVQDDMDDLLDAALDLAEEHLTKSGEFVPFGLAIDADGRTKLFGFATGDARQAQKLAFDALKDMRTEIRAAAVATDVSLPETGMSGIEVHIEHANGPAIGVLKPYALENGAIRAEPLEGFTATRAIW</sequence>
<reference evidence="1" key="1">
    <citation type="journal article" date="2014" name="Int. J. Syst. Evol. Microbiol.">
        <title>Complete genome sequence of Corynebacterium casei LMG S-19264T (=DSM 44701T), isolated from a smear-ripened cheese.</title>
        <authorList>
            <consortium name="US DOE Joint Genome Institute (JGI-PGF)"/>
            <person name="Walter F."/>
            <person name="Albersmeier A."/>
            <person name="Kalinowski J."/>
            <person name="Ruckert C."/>
        </authorList>
    </citation>
    <scope>NUCLEOTIDE SEQUENCE</scope>
    <source>
        <strain evidence="1">CGMCC 4.7278</strain>
    </source>
</reference>
<keyword evidence="2" id="KW-1185">Reference proteome</keyword>
<comment type="caution">
    <text evidence="1">The sequence shown here is derived from an EMBL/GenBank/DDBJ whole genome shotgun (WGS) entry which is preliminary data.</text>
</comment>
<protein>
    <submittedName>
        <fullName evidence="1">Uncharacterized protein</fullName>
    </submittedName>
</protein>
<reference evidence="1" key="2">
    <citation type="submission" date="2020-09" db="EMBL/GenBank/DDBJ databases">
        <authorList>
            <person name="Sun Q."/>
            <person name="Zhou Y."/>
        </authorList>
    </citation>
    <scope>NUCLEOTIDE SEQUENCE</scope>
    <source>
        <strain evidence="1">CGMCC 4.7278</strain>
    </source>
</reference>
<accession>A0A917V5H1</accession>
<evidence type="ECO:0000313" key="2">
    <source>
        <dbReference type="Proteomes" id="UP000612956"/>
    </source>
</evidence>
<dbReference type="RefSeq" id="WP_188827609.1">
    <property type="nucleotide sequence ID" value="NZ_BMMW01000001.1"/>
</dbReference>
<organism evidence="1 2">
    <name type="scientific">Nocardia camponoti</name>
    <dbReference type="NCBI Taxonomy" id="1616106"/>
    <lineage>
        <taxon>Bacteria</taxon>
        <taxon>Bacillati</taxon>
        <taxon>Actinomycetota</taxon>
        <taxon>Actinomycetes</taxon>
        <taxon>Mycobacteriales</taxon>
        <taxon>Nocardiaceae</taxon>
        <taxon>Nocardia</taxon>
    </lineage>
</organism>
<dbReference type="Proteomes" id="UP000612956">
    <property type="component" value="Unassembled WGS sequence"/>
</dbReference>
<gene>
    <name evidence="1" type="ORF">GCM10011591_10180</name>
</gene>